<dbReference type="AlphaFoldDB" id="A0AAV3QEK3"/>
<feature type="domain" description="FAR1" evidence="1">
    <location>
        <begin position="3"/>
        <end position="86"/>
    </location>
</feature>
<dbReference type="EMBL" id="BAABME010004228">
    <property type="protein sequence ID" value="GAA0161621.1"/>
    <property type="molecule type" value="Genomic_DNA"/>
</dbReference>
<sequence>MPYAKKVGFGIRKSRGHKEHVIQVDRIICCTCEGEGGNDKREILMSRPHVRAITRCGCPAMMKISYRNNFGIYKDIRFVAVHNHVFSSPSNIVLHPCHRKFIPGQTTQIDMATCSGIPPKSGFELMVRQVGGRDNLDFISLDLLRSKQTERMLLGDTSVIMEYLQRMQTKDTNFFYAFQFPG</sequence>
<dbReference type="Proteomes" id="UP001454036">
    <property type="component" value="Unassembled WGS sequence"/>
</dbReference>
<dbReference type="InterPro" id="IPR004330">
    <property type="entry name" value="FAR1_DNA_bnd_dom"/>
</dbReference>
<organism evidence="2 3">
    <name type="scientific">Lithospermum erythrorhizon</name>
    <name type="common">Purple gromwell</name>
    <name type="synonym">Lithospermum officinale var. erythrorhizon</name>
    <dbReference type="NCBI Taxonomy" id="34254"/>
    <lineage>
        <taxon>Eukaryota</taxon>
        <taxon>Viridiplantae</taxon>
        <taxon>Streptophyta</taxon>
        <taxon>Embryophyta</taxon>
        <taxon>Tracheophyta</taxon>
        <taxon>Spermatophyta</taxon>
        <taxon>Magnoliopsida</taxon>
        <taxon>eudicotyledons</taxon>
        <taxon>Gunneridae</taxon>
        <taxon>Pentapetalae</taxon>
        <taxon>asterids</taxon>
        <taxon>lamiids</taxon>
        <taxon>Boraginales</taxon>
        <taxon>Boraginaceae</taxon>
        <taxon>Boraginoideae</taxon>
        <taxon>Lithospermeae</taxon>
        <taxon>Lithospermum</taxon>
    </lineage>
</organism>
<protein>
    <recommendedName>
        <fullName evidence="1">FAR1 domain-containing protein</fullName>
    </recommendedName>
</protein>
<keyword evidence="3" id="KW-1185">Reference proteome</keyword>
<name>A0AAV3QEK3_LITER</name>
<evidence type="ECO:0000313" key="3">
    <source>
        <dbReference type="Proteomes" id="UP001454036"/>
    </source>
</evidence>
<evidence type="ECO:0000259" key="1">
    <source>
        <dbReference type="Pfam" id="PF03101"/>
    </source>
</evidence>
<evidence type="ECO:0000313" key="2">
    <source>
        <dbReference type="EMBL" id="GAA0161621.1"/>
    </source>
</evidence>
<reference evidence="2 3" key="1">
    <citation type="submission" date="2024-01" db="EMBL/GenBank/DDBJ databases">
        <title>The complete chloroplast genome sequence of Lithospermum erythrorhizon: insights into the phylogenetic relationship among Boraginaceae species and the maternal lineages of purple gromwells.</title>
        <authorList>
            <person name="Okada T."/>
            <person name="Watanabe K."/>
        </authorList>
    </citation>
    <scope>NUCLEOTIDE SEQUENCE [LARGE SCALE GENOMIC DNA]</scope>
</reference>
<proteinExistence type="predicted"/>
<dbReference type="Pfam" id="PF03101">
    <property type="entry name" value="FAR1"/>
    <property type="match status" value="1"/>
</dbReference>
<gene>
    <name evidence="2" type="ORF">LIER_17896</name>
</gene>
<comment type="caution">
    <text evidence="2">The sequence shown here is derived from an EMBL/GenBank/DDBJ whole genome shotgun (WGS) entry which is preliminary data.</text>
</comment>
<accession>A0AAV3QEK3</accession>
<dbReference type="PANTHER" id="PTHR47718">
    <property type="entry name" value="OS01G0519700 PROTEIN"/>
    <property type="match status" value="1"/>
</dbReference>
<dbReference type="PANTHER" id="PTHR47718:SF8">
    <property type="entry name" value="PROTEIN FAR1-RELATED SEQUENCE"/>
    <property type="match status" value="1"/>
</dbReference>